<feature type="region of interest" description="Disordered" evidence="1">
    <location>
        <begin position="1"/>
        <end position="60"/>
    </location>
</feature>
<organism evidence="3 4">
    <name type="scientific">Rosa chinensis</name>
    <name type="common">China rose</name>
    <dbReference type="NCBI Taxonomy" id="74649"/>
    <lineage>
        <taxon>Eukaryota</taxon>
        <taxon>Viridiplantae</taxon>
        <taxon>Streptophyta</taxon>
        <taxon>Embryophyta</taxon>
        <taxon>Tracheophyta</taxon>
        <taxon>Spermatophyta</taxon>
        <taxon>Magnoliopsida</taxon>
        <taxon>eudicotyledons</taxon>
        <taxon>Gunneridae</taxon>
        <taxon>Pentapetalae</taxon>
        <taxon>rosids</taxon>
        <taxon>fabids</taxon>
        <taxon>Rosales</taxon>
        <taxon>Rosaceae</taxon>
        <taxon>Rosoideae</taxon>
        <taxon>Rosoideae incertae sedis</taxon>
        <taxon>Rosa</taxon>
    </lineage>
</organism>
<evidence type="ECO:0000313" key="4">
    <source>
        <dbReference type="Proteomes" id="UP000238479"/>
    </source>
</evidence>
<dbReference type="EMBL" id="PDCK01000040">
    <property type="protein sequence ID" value="PRQ49976.1"/>
    <property type="molecule type" value="Genomic_DNA"/>
</dbReference>
<evidence type="ECO:0000313" key="3">
    <source>
        <dbReference type="EMBL" id="PRQ49976.1"/>
    </source>
</evidence>
<sequence length="85" mass="8894">MESYPGRFPFSETTPALSLSSPPSSLFSGSVSSSPPPISGDSGHHRACHRSPEERLLPPSTPAALVFHDLAGKPRIEAKTTPAAV</sequence>
<comment type="caution">
    <text evidence="3">The sequence shown here is derived from an EMBL/GenBank/DDBJ whole genome shotgun (WGS) entry which is preliminary data.</text>
</comment>
<reference evidence="3 4" key="1">
    <citation type="journal article" date="2018" name="Nat. Genet.">
        <title>The Rosa genome provides new insights in the design of modern roses.</title>
        <authorList>
            <person name="Bendahmane M."/>
        </authorList>
    </citation>
    <scope>NUCLEOTIDE SEQUENCE [LARGE SCALE GENOMIC DNA]</scope>
    <source>
        <strain evidence="4">cv. Old Blush</strain>
    </source>
</reference>
<dbReference type="EMBL" id="PDCK01000040">
    <property type="protein sequence ID" value="PRQ49975.1"/>
    <property type="molecule type" value="Genomic_DNA"/>
</dbReference>
<feature type="compositionally biased region" description="Low complexity" evidence="1">
    <location>
        <begin position="15"/>
        <end position="33"/>
    </location>
</feature>
<keyword evidence="4" id="KW-1185">Reference proteome</keyword>
<dbReference type="Gramene" id="PRQ49976">
    <property type="protein sequence ID" value="PRQ49976"/>
    <property type="gene ID" value="RchiOBHm_Chr2g0127941"/>
</dbReference>
<protein>
    <submittedName>
        <fullName evidence="3">Uncharacterized protein</fullName>
    </submittedName>
</protein>
<name>A0A2P6RU64_ROSCH</name>
<evidence type="ECO:0000256" key="1">
    <source>
        <dbReference type="SAM" id="MobiDB-lite"/>
    </source>
</evidence>
<accession>A0A2P6RU64</accession>
<dbReference type="Gramene" id="PRQ49975">
    <property type="protein sequence ID" value="PRQ49975"/>
    <property type="gene ID" value="RchiOBHm_Chr2g0127931"/>
</dbReference>
<dbReference type="Proteomes" id="UP000238479">
    <property type="component" value="Chromosome 2"/>
</dbReference>
<evidence type="ECO:0000313" key="2">
    <source>
        <dbReference type="EMBL" id="PRQ49975.1"/>
    </source>
</evidence>
<dbReference type="AlphaFoldDB" id="A0A2P6RU64"/>
<gene>
    <name evidence="2" type="ORF">RchiOBHm_Chr2g0127931</name>
    <name evidence="3" type="ORF">RchiOBHm_Chr2g0127941</name>
</gene>
<proteinExistence type="predicted"/>